<dbReference type="SFLD" id="SFLDG01386">
    <property type="entry name" value="main_SPASM_domain-containing"/>
    <property type="match status" value="1"/>
</dbReference>
<dbReference type="SMART" id="SM00729">
    <property type="entry name" value="Elp3"/>
    <property type="match status" value="1"/>
</dbReference>
<evidence type="ECO:0000256" key="1">
    <source>
        <dbReference type="ARBA" id="ARBA00022691"/>
    </source>
</evidence>
<dbReference type="SUPFAM" id="SSF102114">
    <property type="entry name" value="Radical SAM enzymes"/>
    <property type="match status" value="1"/>
</dbReference>
<evidence type="ECO:0000313" key="7">
    <source>
        <dbReference type="Proteomes" id="UP000278673"/>
    </source>
</evidence>
<keyword evidence="1" id="KW-0949">S-adenosyl-L-methionine</keyword>
<keyword evidence="2" id="KW-0479">Metal-binding</keyword>
<sequence length="371" mass="39612">MSGRAITTGEQAASCYFRTTVDAPNRKVLVQICEPCNALCGHCFVAATKRGTYMPVDDIRDRLVPELAEAHVTKVTITGGEPFMHEDLIEIVGLFRSAGMSVGVCTNGTMCSDEQIAALAELGAHMNVSLDGFAEESHSVFRGLPGCFAETIDTIKRFAKAGILQGLLCTPNNLAEDEEYRKLVAFAKEQGATYVLMNPLGSMGRGASKKAQGKLRTPDEQMREIAAMTAPFEADGMEMVNIRFPNDDKPLAGCEAGNIIYVFTDGGVAICPYLVFAARTQASKHPDTDFLVGNVWRHDDIAARLDGYGKFSDRWDLGGNATCGSCALSASCGKGCPAAVVAAGERIGAVDTELCPVVPKQTRVLPLVDVS</sequence>
<dbReference type="SFLD" id="SFLDG01067">
    <property type="entry name" value="SPASM/twitch_domain_containing"/>
    <property type="match status" value="1"/>
</dbReference>
<protein>
    <submittedName>
        <fullName evidence="6">Radical SAM protein</fullName>
    </submittedName>
</protein>
<dbReference type="Gene3D" id="3.20.20.70">
    <property type="entry name" value="Aldolase class I"/>
    <property type="match status" value="1"/>
</dbReference>
<accession>A0A3M2LMU8</accession>
<evidence type="ECO:0000256" key="3">
    <source>
        <dbReference type="ARBA" id="ARBA00023004"/>
    </source>
</evidence>
<keyword evidence="3" id="KW-0408">Iron</keyword>
<dbReference type="GO" id="GO:0051536">
    <property type="term" value="F:iron-sulfur cluster binding"/>
    <property type="evidence" value="ECO:0007669"/>
    <property type="project" value="UniProtKB-KW"/>
</dbReference>
<name>A0A3M2LMU8_9ACTN</name>
<dbReference type="GO" id="GO:0003824">
    <property type="term" value="F:catalytic activity"/>
    <property type="evidence" value="ECO:0007669"/>
    <property type="project" value="InterPro"/>
</dbReference>
<dbReference type="CDD" id="cd01335">
    <property type="entry name" value="Radical_SAM"/>
    <property type="match status" value="1"/>
</dbReference>
<dbReference type="AlphaFoldDB" id="A0A3M2LMU8"/>
<dbReference type="RefSeq" id="WP_122184586.1">
    <property type="nucleotide sequence ID" value="NZ_RFFJ01000084.1"/>
</dbReference>
<evidence type="ECO:0000313" key="6">
    <source>
        <dbReference type="EMBL" id="RMI38804.1"/>
    </source>
</evidence>
<dbReference type="EMBL" id="RFFJ01000084">
    <property type="protein sequence ID" value="RMI38804.1"/>
    <property type="molecule type" value="Genomic_DNA"/>
</dbReference>
<dbReference type="InterPro" id="IPR050377">
    <property type="entry name" value="Radical_SAM_PqqE_MftC-like"/>
</dbReference>
<dbReference type="InterPro" id="IPR007197">
    <property type="entry name" value="rSAM"/>
</dbReference>
<dbReference type="Pfam" id="PF04055">
    <property type="entry name" value="Radical_SAM"/>
    <property type="match status" value="1"/>
</dbReference>
<dbReference type="PANTHER" id="PTHR11228">
    <property type="entry name" value="RADICAL SAM DOMAIN PROTEIN"/>
    <property type="match status" value="1"/>
</dbReference>
<comment type="caution">
    <text evidence="6">The sequence shown here is derived from an EMBL/GenBank/DDBJ whole genome shotgun (WGS) entry which is preliminary data.</text>
</comment>
<organism evidence="6 7">
    <name type="scientific">Streptomyces triticirhizae</name>
    <dbReference type="NCBI Taxonomy" id="2483353"/>
    <lineage>
        <taxon>Bacteria</taxon>
        <taxon>Bacillati</taxon>
        <taxon>Actinomycetota</taxon>
        <taxon>Actinomycetes</taxon>
        <taxon>Kitasatosporales</taxon>
        <taxon>Streptomycetaceae</taxon>
        <taxon>Streptomyces</taxon>
    </lineage>
</organism>
<proteinExistence type="predicted"/>
<feature type="domain" description="Radical SAM core" evidence="5">
    <location>
        <begin position="22"/>
        <end position="243"/>
    </location>
</feature>
<dbReference type="InterPro" id="IPR006638">
    <property type="entry name" value="Elp3/MiaA/NifB-like_rSAM"/>
</dbReference>
<evidence type="ECO:0000259" key="5">
    <source>
        <dbReference type="PROSITE" id="PS51918"/>
    </source>
</evidence>
<dbReference type="PANTHER" id="PTHR11228:SF7">
    <property type="entry name" value="PQQA PEPTIDE CYCLASE"/>
    <property type="match status" value="1"/>
</dbReference>
<dbReference type="Proteomes" id="UP000278673">
    <property type="component" value="Unassembled WGS sequence"/>
</dbReference>
<dbReference type="PROSITE" id="PS51918">
    <property type="entry name" value="RADICAL_SAM"/>
    <property type="match status" value="1"/>
</dbReference>
<evidence type="ECO:0000256" key="2">
    <source>
        <dbReference type="ARBA" id="ARBA00022723"/>
    </source>
</evidence>
<gene>
    <name evidence="6" type="ORF">EBN88_16155</name>
</gene>
<dbReference type="InterPro" id="IPR013785">
    <property type="entry name" value="Aldolase_TIM"/>
</dbReference>
<dbReference type="GO" id="GO:0046872">
    <property type="term" value="F:metal ion binding"/>
    <property type="evidence" value="ECO:0007669"/>
    <property type="project" value="UniProtKB-KW"/>
</dbReference>
<keyword evidence="7" id="KW-1185">Reference proteome</keyword>
<dbReference type="InterPro" id="IPR058240">
    <property type="entry name" value="rSAM_sf"/>
</dbReference>
<keyword evidence="4" id="KW-0411">Iron-sulfur</keyword>
<dbReference type="SFLD" id="SFLDS00029">
    <property type="entry name" value="Radical_SAM"/>
    <property type="match status" value="1"/>
</dbReference>
<reference evidence="6 7" key="1">
    <citation type="submission" date="2018-10" db="EMBL/GenBank/DDBJ databases">
        <title>Isolation, diversity and antifungal activity of actinobacteria from wheat.</title>
        <authorList>
            <person name="Han C."/>
        </authorList>
    </citation>
    <scope>NUCLEOTIDE SEQUENCE [LARGE SCALE GENOMIC DNA]</scope>
    <source>
        <strain evidence="6 7">NEAU-YY642</strain>
    </source>
</reference>
<evidence type="ECO:0000256" key="4">
    <source>
        <dbReference type="ARBA" id="ARBA00023014"/>
    </source>
</evidence>